<feature type="compositionally biased region" description="Low complexity" evidence="8">
    <location>
        <begin position="254"/>
        <end position="264"/>
    </location>
</feature>
<dbReference type="GO" id="GO:0005778">
    <property type="term" value="C:peroxisomal membrane"/>
    <property type="evidence" value="ECO:0007669"/>
    <property type="project" value="UniProtKB-SubCell"/>
</dbReference>
<dbReference type="InterPro" id="IPR036388">
    <property type="entry name" value="WH-like_DNA-bd_sf"/>
</dbReference>
<dbReference type="RefSeq" id="XP_049135728.1">
    <property type="nucleotide sequence ID" value="XM_049279771.1"/>
</dbReference>
<feature type="compositionally biased region" description="Polar residues" evidence="8">
    <location>
        <begin position="289"/>
        <end position="300"/>
    </location>
</feature>
<feature type="compositionally biased region" description="Low complexity" evidence="8">
    <location>
        <begin position="132"/>
        <end position="146"/>
    </location>
</feature>
<feature type="domain" description="Peroxisome membrane anchor protein Pex14p N-terminal" evidence="9">
    <location>
        <begin position="79"/>
        <end position="122"/>
    </location>
</feature>
<evidence type="ECO:0000256" key="6">
    <source>
        <dbReference type="ARBA" id="ARBA00046271"/>
    </source>
</evidence>
<organism evidence="10 11">
    <name type="scientific">Colletotrichum lupini</name>
    <dbReference type="NCBI Taxonomy" id="145971"/>
    <lineage>
        <taxon>Eukaryota</taxon>
        <taxon>Fungi</taxon>
        <taxon>Dikarya</taxon>
        <taxon>Ascomycota</taxon>
        <taxon>Pezizomycotina</taxon>
        <taxon>Sordariomycetes</taxon>
        <taxon>Hypocreomycetidae</taxon>
        <taxon>Glomerellales</taxon>
        <taxon>Glomerellaceae</taxon>
        <taxon>Colletotrichum</taxon>
        <taxon>Colletotrichum acutatum species complex</taxon>
    </lineage>
</organism>
<feature type="compositionally biased region" description="Basic and acidic residues" evidence="8">
    <location>
        <begin position="20"/>
        <end position="29"/>
    </location>
</feature>
<dbReference type="Pfam" id="PF04695">
    <property type="entry name" value="Pex14_N"/>
    <property type="match status" value="1"/>
</dbReference>
<comment type="function">
    <text evidence="7">Component of the PEX13-PEX14 docking complex, a translocon channel that specifically mediates the import of peroxisomal cargo proteins bound to PEX5 receptor. The PEX13-PEX14 docking complex forms a large import pore which can be opened to a diameter of about 9 nm. Mechanistically, PEX5 receptor along with cargo proteins associates with the PEX14 subunit of the PEX13-PEX14 docking complex in the cytosol, leading to the insertion of the receptor into the organelle membrane with the concomitant translocation of the cargo into the peroxisome matrix.</text>
</comment>
<evidence type="ECO:0000256" key="8">
    <source>
        <dbReference type="SAM" id="MobiDB-lite"/>
    </source>
</evidence>
<evidence type="ECO:0000256" key="2">
    <source>
        <dbReference type="ARBA" id="ARBA00023010"/>
    </source>
</evidence>
<feature type="compositionally biased region" description="Acidic residues" evidence="8">
    <location>
        <begin position="270"/>
        <end position="281"/>
    </location>
</feature>
<dbReference type="InterPro" id="IPR025655">
    <property type="entry name" value="PEX14"/>
</dbReference>
<feature type="region of interest" description="Disordered" evidence="8">
    <location>
        <begin position="1"/>
        <end position="182"/>
    </location>
</feature>
<evidence type="ECO:0000313" key="10">
    <source>
        <dbReference type="EMBL" id="UQC74077.1"/>
    </source>
</evidence>
<protein>
    <recommendedName>
        <fullName evidence="4 7">Peroxisomal membrane protein PEX14</fullName>
    </recommendedName>
    <alternativeName>
        <fullName evidence="5 7">Peroxin-14</fullName>
    </alternativeName>
</protein>
<proteinExistence type="inferred from homology"/>
<keyword evidence="3 7" id="KW-0576">Peroxisome</keyword>
<keyword evidence="2" id="KW-0811">Translocation</keyword>
<evidence type="ECO:0000256" key="5">
    <source>
        <dbReference type="ARBA" id="ARBA00029691"/>
    </source>
</evidence>
<keyword evidence="11" id="KW-1185">Reference proteome</keyword>
<dbReference type="Proteomes" id="UP000830671">
    <property type="component" value="Chromosome 1"/>
</dbReference>
<dbReference type="GO" id="GO:1990429">
    <property type="term" value="C:peroxisomal importomer complex"/>
    <property type="evidence" value="ECO:0007669"/>
    <property type="project" value="TreeGrafter"/>
</dbReference>
<keyword evidence="7" id="KW-0472">Membrane</keyword>
<feature type="compositionally biased region" description="Basic and acidic residues" evidence="8">
    <location>
        <begin position="307"/>
        <end position="318"/>
    </location>
</feature>
<dbReference type="Gene3D" id="1.10.10.10">
    <property type="entry name" value="Winged helix-like DNA-binding domain superfamily/Winged helix DNA-binding domain"/>
    <property type="match status" value="1"/>
</dbReference>
<comment type="similarity">
    <text evidence="1 7">Belongs to the peroxin-14 family.</text>
</comment>
<sequence length="416" mass="45228">MAVTCWNSAEPPTPSTTRPPDQRPAHWRFDIAPISTALTDTTGSTPGIPSWQRGQKKEPELEPETTISQDAKQDDVSSREDSPEVARKFLQDDEIKDAPREAKESFLKTKGISPEDIEQLLGSSASEPAQDTTQTEQLPPSSSQTPSPSPSPSPPQNEISFPRQTDQPPVVTYPEFLTKPARPPPLVTANGILNTLYAFAGISTLLYGTSKYLVQPMVENLTEARYDLHETTSQNLAKIIEKLEGTVSEIPAPKKSAAAGAADGANKDAADDDASSADDPTEMFHRDIGTQTSIPSTPSLATWGENKGSDSDKDKSATDRQADKLTWFKNQAAWLKTTVVADADDVADLKSKMDVLKDDLVQLAYPSPSDYAGSSYSLYGGPRKNEPEDEIKKARDNIRRVKGVLLSTRNFPASAR</sequence>
<name>A0A9Q8W910_9PEZI</name>
<accession>A0A9Q8W910</accession>
<dbReference type="GeneID" id="73334781"/>
<evidence type="ECO:0000256" key="1">
    <source>
        <dbReference type="ARBA" id="ARBA00005443"/>
    </source>
</evidence>
<dbReference type="GO" id="GO:0016560">
    <property type="term" value="P:protein import into peroxisome matrix, docking"/>
    <property type="evidence" value="ECO:0007669"/>
    <property type="project" value="UniProtKB-UniRule"/>
</dbReference>
<dbReference type="PANTHER" id="PTHR23058">
    <property type="entry name" value="PEROXISOMAL MEMBRANE PROTEIN PEX14"/>
    <property type="match status" value="1"/>
</dbReference>
<evidence type="ECO:0000256" key="4">
    <source>
        <dbReference type="ARBA" id="ARBA00029502"/>
    </source>
</evidence>
<evidence type="ECO:0000313" key="11">
    <source>
        <dbReference type="Proteomes" id="UP000830671"/>
    </source>
</evidence>
<dbReference type="EMBL" id="CP019471">
    <property type="protein sequence ID" value="UQC74077.1"/>
    <property type="molecule type" value="Genomic_DNA"/>
</dbReference>
<feature type="compositionally biased region" description="Polar residues" evidence="8">
    <location>
        <begin position="36"/>
        <end position="47"/>
    </location>
</feature>
<evidence type="ECO:0000256" key="7">
    <source>
        <dbReference type="RuleBase" id="RU367032"/>
    </source>
</evidence>
<gene>
    <name evidence="10" type="ORF">CLUP02_00724</name>
</gene>
<keyword evidence="7" id="KW-0653">Protein transport</keyword>
<feature type="compositionally biased region" description="Polar residues" evidence="8">
    <location>
        <begin position="121"/>
        <end position="131"/>
    </location>
</feature>
<keyword evidence="7" id="KW-0813">Transport</keyword>
<evidence type="ECO:0000256" key="3">
    <source>
        <dbReference type="ARBA" id="ARBA00023140"/>
    </source>
</evidence>
<comment type="subcellular location">
    <subcellularLocation>
        <location evidence="6 7">Peroxisome membrane</location>
    </subcellularLocation>
</comment>
<feature type="region of interest" description="Disordered" evidence="8">
    <location>
        <begin position="254"/>
        <end position="318"/>
    </location>
</feature>
<feature type="compositionally biased region" description="Basic and acidic residues" evidence="8">
    <location>
        <begin position="71"/>
        <end position="107"/>
    </location>
</feature>
<dbReference type="PANTHER" id="PTHR23058:SF5">
    <property type="entry name" value="PEROXISOMAL MEMBRANE PROTEIN PEX14"/>
    <property type="match status" value="1"/>
</dbReference>
<dbReference type="InterPro" id="IPR006785">
    <property type="entry name" value="Pex14_N"/>
</dbReference>
<evidence type="ECO:0000259" key="9">
    <source>
        <dbReference type="Pfam" id="PF04695"/>
    </source>
</evidence>
<feature type="compositionally biased region" description="Polar residues" evidence="8">
    <location>
        <begin position="157"/>
        <end position="167"/>
    </location>
</feature>
<dbReference type="AlphaFoldDB" id="A0A9Q8W910"/>
<dbReference type="KEGG" id="clup:CLUP02_00724"/>
<reference evidence="10" key="1">
    <citation type="journal article" date="2021" name="Mol. Plant Microbe Interact.">
        <title>Complete Genome Sequence of the Plant-Pathogenic Fungus Colletotrichum lupini.</title>
        <authorList>
            <person name="Baroncelli R."/>
            <person name="Pensec F."/>
            <person name="Da Lio D."/>
            <person name="Boufleur T."/>
            <person name="Vicente I."/>
            <person name="Sarrocco S."/>
            <person name="Picot A."/>
            <person name="Baraldi E."/>
            <person name="Sukno S."/>
            <person name="Thon M."/>
            <person name="Le Floch G."/>
        </authorList>
    </citation>
    <scope>NUCLEOTIDE SEQUENCE</scope>
    <source>
        <strain evidence="10">IMI 504893</strain>
    </source>
</reference>
<dbReference type="GO" id="GO:0005102">
    <property type="term" value="F:signaling receptor binding"/>
    <property type="evidence" value="ECO:0007669"/>
    <property type="project" value="TreeGrafter"/>
</dbReference>